<proteinExistence type="predicted"/>
<dbReference type="AlphaFoldDB" id="Q8LHA6"/>
<protein>
    <submittedName>
        <fullName evidence="2">Uncharacterized protein</fullName>
    </submittedName>
</protein>
<dbReference type="Proteomes" id="UP000000763">
    <property type="component" value="Chromosome 7"/>
</dbReference>
<name>Q8LHA6_ORYSJ</name>
<sequence length="244" mass="26623">MSPPVAEESEGGGSRMPESMGHPPPLLGFSLTPDLSPLSPTPPLPQDRRRAASWGCALSAAGKSGFGRHRRRRRPGGGKLHQHGQIDGAVDVEWRAGMPCTSTPSPRSLCVLFFSPLVPAAVALIRGAQRGGAPQRRERTELRARDATLAKQPTYTAKGPPGNRSEMYCGGVYIAEQSEKQRLFFFSFSNCKRPHLDIKVAIATHFGNCNENNRLLEKAAYTLDQSMENKPLEAQMPPLQDPSR</sequence>
<gene>
    <name evidence="2" type="primary">P0594D10.122</name>
</gene>
<organism evidence="2 3">
    <name type="scientific">Oryza sativa subsp. japonica</name>
    <name type="common">Rice</name>
    <dbReference type="NCBI Taxonomy" id="39947"/>
    <lineage>
        <taxon>Eukaryota</taxon>
        <taxon>Viridiplantae</taxon>
        <taxon>Streptophyta</taxon>
        <taxon>Embryophyta</taxon>
        <taxon>Tracheophyta</taxon>
        <taxon>Spermatophyta</taxon>
        <taxon>Magnoliopsida</taxon>
        <taxon>Liliopsida</taxon>
        <taxon>Poales</taxon>
        <taxon>Poaceae</taxon>
        <taxon>BOP clade</taxon>
        <taxon>Oryzoideae</taxon>
        <taxon>Oryzeae</taxon>
        <taxon>Oryzinae</taxon>
        <taxon>Oryza</taxon>
        <taxon>Oryza sativa</taxon>
    </lineage>
</organism>
<evidence type="ECO:0000313" key="2">
    <source>
        <dbReference type="EMBL" id="BAC10184.1"/>
    </source>
</evidence>
<dbReference type="EMBL" id="AP004380">
    <property type="protein sequence ID" value="BAC10184.1"/>
    <property type="molecule type" value="Genomic_DNA"/>
</dbReference>
<feature type="region of interest" description="Disordered" evidence="1">
    <location>
        <begin position="1"/>
        <end position="85"/>
    </location>
</feature>
<evidence type="ECO:0000256" key="1">
    <source>
        <dbReference type="SAM" id="MobiDB-lite"/>
    </source>
</evidence>
<feature type="compositionally biased region" description="Basic residues" evidence="1">
    <location>
        <begin position="66"/>
        <end position="82"/>
    </location>
</feature>
<reference evidence="3" key="1">
    <citation type="journal article" date="2005" name="Nature">
        <title>The map-based sequence of the rice genome.</title>
        <authorList>
            <consortium name="International rice genome sequencing project (IRGSP)"/>
            <person name="Matsumoto T."/>
            <person name="Wu J."/>
            <person name="Kanamori H."/>
            <person name="Katayose Y."/>
            <person name="Fujisawa M."/>
            <person name="Namiki N."/>
            <person name="Mizuno H."/>
            <person name="Yamamoto K."/>
            <person name="Antonio B.A."/>
            <person name="Baba T."/>
            <person name="Sakata K."/>
            <person name="Nagamura Y."/>
            <person name="Aoki H."/>
            <person name="Arikawa K."/>
            <person name="Arita K."/>
            <person name="Bito T."/>
            <person name="Chiden Y."/>
            <person name="Fujitsuka N."/>
            <person name="Fukunaka R."/>
            <person name="Hamada M."/>
            <person name="Harada C."/>
            <person name="Hayashi A."/>
            <person name="Hijishita S."/>
            <person name="Honda M."/>
            <person name="Hosokawa S."/>
            <person name="Ichikawa Y."/>
            <person name="Idonuma A."/>
            <person name="Iijima M."/>
            <person name="Ikeda M."/>
            <person name="Ikeno M."/>
            <person name="Ito K."/>
            <person name="Ito S."/>
            <person name="Ito T."/>
            <person name="Ito Y."/>
            <person name="Ito Y."/>
            <person name="Iwabuchi A."/>
            <person name="Kamiya K."/>
            <person name="Karasawa W."/>
            <person name="Kurita K."/>
            <person name="Katagiri S."/>
            <person name="Kikuta A."/>
            <person name="Kobayashi H."/>
            <person name="Kobayashi N."/>
            <person name="Machita K."/>
            <person name="Maehara T."/>
            <person name="Masukawa M."/>
            <person name="Mizubayashi T."/>
            <person name="Mukai Y."/>
            <person name="Nagasaki H."/>
            <person name="Nagata Y."/>
            <person name="Naito S."/>
            <person name="Nakashima M."/>
            <person name="Nakama Y."/>
            <person name="Nakamichi Y."/>
            <person name="Nakamura M."/>
            <person name="Meguro A."/>
            <person name="Negishi M."/>
            <person name="Ohta I."/>
            <person name="Ohta T."/>
            <person name="Okamoto M."/>
            <person name="Ono N."/>
            <person name="Saji S."/>
            <person name="Sakaguchi M."/>
            <person name="Sakai K."/>
            <person name="Shibata M."/>
            <person name="Shimokawa T."/>
            <person name="Song J."/>
            <person name="Takazaki Y."/>
            <person name="Terasawa K."/>
            <person name="Tsugane M."/>
            <person name="Tsuji K."/>
            <person name="Ueda S."/>
            <person name="Waki K."/>
            <person name="Yamagata H."/>
            <person name="Yamamoto M."/>
            <person name="Yamamoto S."/>
            <person name="Yamane H."/>
            <person name="Yoshiki S."/>
            <person name="Yoshihara R."/>
            <person name="Yukawa K."/>
            <person name="Zhong H."/>
            <person name="Yano M."/>
            <person name="Yuan Q."/>
            <person name="Ouyang S."/>
            <person name="Liu J."/>
            <person name="Jones K.M."/>
            <person name="Gansberger K."/>
            <person name="Moffat K."/>
            <person name="Hill J."/>
            <person name="Bera J."/>
            <person name="Fadrosh D."/>
            <person name="Jin S."/>
            <person name="Johri S."/>
            <person name="Kim M."/>
            <person name="Overton L."/>
            <person name="Reardon M."/>
            <person name="Tsitrin T."/>
            <person name="Vuong H."/>
            <person name="Weaver B."/>
            <person name="Ciecko A."/>
            <person name="Tallon L."/>
            <person name="Jackson J."/>
            <person name="Pai G."/>
            <person name="Aken S.V."/>
            <person name="Utterback T."/>
            <person name="Reidmuller S."/>
            <person name="Feldblyum T."/>
            <person name="Hsiao J."/>
            <person name="Zismann V."/>
            <person name="Iobst S."/>
            <person name="de Vazeille A.R."/>
            <person name="Buell C.R."/>
            <person name="Ying K."/>
            <person name="Li Y."/>
            <person name="Lu T."/>
            <person name="Huang Y."/>
            <person name="Zhao Q."/>
            <person name="Feng Q."/>
            <person name="Zhang L."/>
            <person name="Zhu J."/>
            <person name="Weng Q."/>
            <person name="Mu J."/>
            <person name="Lu Y."/>
            <person name="Fan D."/>
            <person name="Liu Y."/>
            <person name="Guan J."/>
            <person name="Zhang Y."/>
            <person name="Yu S."/>
            <person name="Liu X."/>
            <person name="Zhang Y."/>
            <person name="Hong G."/>
            <person name="Han B."/>
            <person name="Choisne N."/>
            <person name="Demange N."/>
            <person name="Orjeda G."/>
            <person name="Samain S."/>
            <person name="Cattolico L."/>
            <person name="Pelletier E."/>
            <person name="Couloux A."/>
            <person name="Segurens B."/>
            <person name="Wincker P."/>
            <person name="D'Hont A."/>
            <person name="Scarpelli C."/>
            <person name="Weissenbach J."/>
            <person name="Salanoubat M."/>
            <person name="Quetier F."/>
            <person name="Yu Y."/>
            <person name="Kim H.R."/>
            <person name="Rambo T."/>
            <person name="Currie J."/>
            <person name="Collura K."/>
            <person name="Luo M."/>
            <person name="Yang T."/>
            <person name="Ammiraju J.S.S."/>
            <person name="Engler F."/>
            <person name="Soderlund C."/>
            <person name="Wing R.A."/>
            <person name="Palmer L.E."/>
            <person name="de la Bastide M."/>
            <person name="Spiegel L."/>
            <person name="Nascimento L."/>
            <person name="Zutavern T."/>
            <person name="O'Shaughnessy A."/>
            <person name="Dike S."/>
            <person name="Dedhia N."/>
            <person name="Preston R."/>
            <person name="Balija V."/>
            <person name="McCombie W.R."/>
            <person name="Chow T."/>
            <person name="Chen H."/>
            <person name="Chung M."/>
            <person name="Chen C."/>
            <person name="Shaw J."/>
            <person name="Wu H."/>
            <person name="Hsiao K."/>
            <person name="Chao Y."/>
            <person name="Chu M."/>
            <person name="Cheng C."/>
            <person name="Hour A."/>
            <person name="Lee P."/>
            <person name="Lin S."/>
            <person name="Lin Y."/>
            <person name="Liou J."/>
            <person name="Liu S."/>
            <person name="Hsing Y."/>
            <person name="Raghuvanshi S."/>
            <person name="Mohanty A."/>
            <person name="Bharti A.K."/>
            <person name="Gaur A."/>
            <person name="Gupta V."/>
            <person name="Kumar D."/>
            <person name="Ravi V."/>
            <person name="Vij S."/>
            <person name="Kapur A."/>
            <person name="Khurana P."/>
            <person name="Khurana P."/>
            <person name="Khurana J.P."/>
            <person name="Tyagi A.K."/>
            <person name="Gaikwad K."/>
            <person name="Singh A."/>
            <person name="Dalal V."/>
            <person name="Srivastava S."/>
            <person name="Dixit A."/>
            <person name="Pal A.K."/>
            <person name="Ghazi I.A."/>
            <person name="Yadav M."/>
            <person name="Pandit A."/>
            <person name="Bhargava A."/>
            <person name="Sureshbabu K."/>
            <person name="Batra K."/>
            <person name="Sharma T.R."/>
            <person name="Mohapatra T."/>
            <person name="Singh N.K."/>
            <person name="Messing J."/>
            <person name="Nelson A.B."/>
            <person name="Fuks G."/>
            <person name="Kavchok S."/>
            <person name="Keizer G."/>
            <person name="Linton E."/>
            <person name="Llaca V."/>
            <person name="Song R."/>
            <person name="Tanyolac B."/>
            <person name="Young S."/>
            <person name="Ho-Il K."/>
            <person name="Hahn J.H."/>
            <person name="Sangsakoo G."/>
            <person name="Vanavichit A."/>
            <person name="de Mattos Luiz.A.T."/>
            <person name="Zimmer P.D."/>
            <person name="Malone G."/>
            <person name="Dellagostin O."/>
            <person name="de Oliveira A.C."/>
            <person name="Bevan M."/>
            <person name="Bancroft I."/>
            <person name="Minx P."/>
            <person name="Cordum H."/>
            <person name="Wilson R."/>
            <person name="Cheng Z."/>
            <person name="Jin W."/>
            <person name="Jiang J."/>
            <person name="Leong S.A."/>
            <person name="Iwama H."/>
            <person name="Gojobori T."/>
            <person name="Itoh T."/>
            <person name="Niimura Y."/>
            <person name="Fujii Y."/>
            <person name="Habara T."/>
            <person name="Sakai H."/>
            <person name="Sato Y."/>
            <person name="Wilson G."/>
            <person name="Kumar K."/>
            <person name="McCouch S."/>
            <person name="Juretic N."/>
            <person name="Hoen D."/>
            <person name="Wright S."/>
            <person name="Bruskiewich R."/>
            <person name="Bureau T."/>
            <person name="Miyao A."/>
            <person name="Hirochika H."/>
            <person name="Nishikawa T."/>
            <person name="Kadowaki K."/>
            <person name="Sugiura M."/>
            <person name="Burr B."/>
            <person name="Sasaki T."/>
        </authorList>
    </citation>
    <scope>NUCLEOTIDE SEQUENCE [LARGE SCALE GENOMIC DNA]</scope>
    <source>
        <strain evidence="3">cv. Nipponbare</strain>
    </source>
</reference>
<evidence type="ECO:0000313" key="3">
    <source>
        <dbReference type="Proteomes" id="UP000000763"/>
    </source>
</evidence>
<reference evidence="3" key="2">
    <citation type="journal article" date="2008" name="Nucleic Acids Res.">
        <title>The rice annotation project database (RAP-DB): 2008 update.</title>
        <authorList>
            <consortium name="The rice annotation project (RAP)"/>
        </authorList>
    </citation>
    <scope>GENOME REANNOTATION</scope>
    <source>
        <strain evidence="3">cv. Nipponbare</strain>
    </source>
</reference>
<accession>Q8LHA6</accession>